<dbReference type="CDD" id="cd23265">
    <property type="entry name" value="beta-trefoil_ABD_ABFB-like"/>
    <property type="match status" value="1"/>
</dbReference>
<keyword evidence="10" id="KW-1185">Reference proteome</keyword>
<comment type="similarity">
    <text evidence="1 6">Belongs to the glycosyl hydrolase 43 family.</text>
</comment>
<protein>
    <submittedName>
        <fullName evidence="9">Arabinofuranosidase</fullName>
    </submittedName>
</protein>
<keyword evidence="4 6" id="KW-0326">Glycosidase</keyword>
<keyword evidence="2 7" id="KW-0732">Signal</keyword>
<gene>
    <name evidence="9" type="ORF">C7I55_10215</name>
</gene>
<feature type="chain" id="PRO_5015183269" evidence="7">
    <location>
        <begin position="25"/>
        <end position="483"/>
    </location>
</feature>
<dbReference type="Gene3D" id="2.80.10.50">
    <property type="match status" value="1"/>
</dbReference>
<reference evidence="9 10" key="1">
    <citation type="submission" date="2018-03" db="EMBL/GenBank/DDBJ databases">
        <title>The draft genome of Sphingosinicella sp. GL-C-18.</title>
        <authorList>
            <person name="Liu L."/>
            <person name="Li L."/>
            <person name="Liang L."/>
            <person name="Zhang X."/>
            <person name="Wang T."/>
        </authorList>
    </citation>
    <scope>NUCLEOTIDE SEQUENCE [LARGE SCALE GENOMIC DNA]</scope>
    <source>
        <strain evidence="9 10">GL-C-18</strain>
    </source>
</reference>
<dbReference type="AlphaFoldDB" id="A0A2P7QRU7"/>
<keyword evidence="3 6" id="KW-0378">Hydrolase</keyword>
<accession>A0A2P7QRU7</accession>
<dbReference type="PROSITE" id="PS51318">
    <property type="entry name" value="TAT"/>
    <property type="match status" value="1"/>
</dbReference>
<dbReference type="RefSeq" id="WP_106512828.1">
    <property type="nucleotide sequence ID" value="NZ_PXYI01000003.1"/>
</dbReference>
<evidence type="ECO:0000256" key="5">
    <source>
        <dbReference type="PIRSR" id="PIRSR606710-2"/>
    </source>
</evidence>
<dbReference type="EMBL" id="PXYI01000003">
    <property type="protein sequence ID" value="PSJ40679.1"/>
    <property type="molecule type" value="Genomic_DNA"/>
</dbReference>
<name>A0A2P7QRU7_9SPHN</name>
<comment type="caution">
    <text evidence="9">The sequence shown here is derived from an EMBL/GenBank/DDBJ whole genome shotgun (WGS) entry which is preliminary data.</text>
</comment>
<dbReference type="GO" id="GO:0046556">
    <property type="term" value="F:alpha-L-arabinofuranosidase activity"/>
    <property type="evidence" value="ECO:0007669"/>
    <property type="project" value="InterPro"/>
</dbReference>
<dbReference type="Pfam" id="PF05270">
    <property type="entry name" value="AbfB"/>
    <property type="match status" value="1"/>
</dbReference>
<evidence type="ECO:0000259" key="8">
    <source>
        <dbReference type="Pfam" id="PF05270"/>
    </source>
</evidence>
<evidence type="ECO:0000256" key="2">
    <source>
        <dbReference type="ARBA" id="ARBA00022729"/>
    </source>
</evidence>
<dbReference type="Gene3D" id="2.115.10.20">
    <property type="entry name" value="Glycosyl hydrolase domain, family 43"/>
    <property type="match status" value="1"/>
</dbReference>
<dbReference type="SUPFAM" id="SSF75005">
    <property type="entry name" value="Arabinanase/levansucrase/invertase"/>
    <property type="match status" value="1"/>
</dbReference>
<dbReference type="OrthoDB" id="177947at2"/>
<evidence type="ECO:0000256" key="1">
    <source>
        <dbReference type="ARBA" id="ARBA00009865"/>
    </source>
</evidence>
<dbReference type="InterPro" id="IPR007934">
    <property type="entry name" value="AbfB_ABD"/>
</dbReference>
<dbReference type="CDD" id="cd18817">
    <property type="entry name" value="GH43f_LbAraf43-like"/>
    <property type="match status" value="1"/>
</dbReference>
<dbReference type="SUPFAM" id="SSF110221">
    <property type="entry name" value="AbfB domain"/>
    <property type="match status" value="1"/>
</dbReference>
<evidence type="ECO:0000313" key="9">
    <source>
        <dbReference type="EMBL" id="PSJ40679.1"/>
    </source>
</evidence>
<proteinExistence type="inferred from homology"/>
<dbReference type="InterPro" id="IPR036195">
    <property type="entry name" value="AbfB_ABD_sf"/>
</dbReference>
<dbReference type="PANTHER" id="PTHR43817">
    <property type="entry name" value="GLYCOSYL HYDROLASE"/>
    <property type="match status" value="1"/>
</dbReference>
<evidence type="ECO:0000256" key="7">
    <source>
        <dbReference type="SAM" id="SignalP"/>
    </source>
</evidence>
<dbReference type="Proteomes" id="UP000241167">
    <property type="component" value="Unassembled WGS sequence"/>
</dbReference>
<feature type="domain" description="Alpha-L-arabinofuranosidase B arabinose-binding" evidence="8">
    <location>
        <begin position="357"/>
        <end position="482"/>
    </location>
</feature>
<dbReference type="Pfam" id="PF04616">
    <property type="entry name" value="Glyco_hydro_43"/>
    <property type="match status" value="1"/>
</dbReference>
<evidence type="ECO:0000256" key="3">
    <source>
        <dbReference type="ARBA" id="ARBA00022801"/>
    </source>
</evidence>
<dbReference type="PANTHER" id="PTHR43817:SF1">
    <property type="entry name" value="HYDROLASE, FAMILY 43, PUTATIVE (AFU_ORTHOLOGUE AFUA_3G01660)-RELATED"/>
    <property type="match status" value="1"/>
</dbReference>
<dbReference type="InterPro" id="IPR006710">
    <property type="entry name" value="Glyco_hydro_43"/>
</dbReference>
<dbReference type="InterPro" id="IPR006311">
    <property type="entry name" value="TAT_signal"/>
</dbReference>
<feature type="signal peptide" evidence="7">
    <location>
        <begin position="1"/>
        <end position="24"/>
    </location>
</feature>
<evidence type="ECO:0000256" key="4">
    <source>
        <dbReference type="ARBA" id="ARBA00023295"/>
    </source>
</evidence>
<sequence length="483" mass="52123">MVPSLLNRRSFVAGAAAAMFAAHATARAGQPAGSAAGVVAPRNPLVPQRADARIFKHNDGLYYMTASVPEYDRLAIRRAPTLAGLAAAEETVVWRRPASGKLGGYIWAPELHDIDGRWYIYFAAGNSDDPFHIRTYVLRNGGRDALAGPWELMGQFETPWDTFTLDSTLYVHRGRRYACWAQKEPGIDTNSNLYLAPLATPTTLAAPPTRLTVPTLPWEIQGFKVAEGPALIEHRGKLFLTYSASATDARYCLGLLTADAEADIMRADSWTKSPEPVFVTSDVTKVYGPGHNSFTVDEQGRDLLVYHGRDYESIEGDPLFDPNRHTRVQRLYFRPDGTPDFGIPVGNGEVPDRFAPADARTRFVRHHGARLIVGDGPLPSSQFRQKPGLAGTGTVSLEAVDAPGRFVQAQPGGAIVLAANDGSPAFARQVSFERRPGLSDPSGVSFALPGSGGRHLRHAAGGALRAGPVTNQADRASATFLVS</sequence>
<dbReference type="GO" id="GO:0046373">
    <property type="term" value="P:L-arabinose metabolic process"/>
    <property type="evidence" value="ECO:0007669"/>
    <property type="project" value="InterPro"/>
</dbReference>
<evidence type="ECO:0000256" key="6">
    <source>
        <dbReference type="RuleBase" id="RU361187"/>
    </source>
</evidence>
<dbReference type="InterPro" id="IPR023296">
    <property type="entry name" value="Glyco_hydro_beta-prop_sf"/>
</dbReference>
<organism evidence="9 10">
    <name type="scientific">Allosphingosinicella deserti</name>
    <dbReference type="NCBI Taxonomy" id="2116704"/>
    <lineage>
        <taxon>Bacteria</taxon>
        <taxon>Pseudomonadati</taxon>
        <taxon>Pseudomonadota</taxon>
        <taxon>Alphaproteobacteria</taxon>
        <taxon>Sphingomonadales</taxon>
        <taxon>Sphingomonadaceae</taxon>
        <taxon>Allosphingosinicella</taxon>
    </lineage>
</organism>
<evidence type="ECO:0000313" key="10">
    <source>
        <dbReference type="Proteomes" id="UP000241167"/>
    </source>
</evidence>
<feature type="site" description="Important for catalytic activity, responsible for pKa modulation of the active site Glu and correct orientation of both the proton donor and substrate" evidence="5">
    <location>
        <position position="166"/>
    </location>
</feature>